<organism evidence="9 10">
    <name type="scientific">Pinctada imbricata</name>
    <name type="common">Atlantic pearl-oyster</name>
    <name type="synonym">Pinctada martensii</name>
    <dbReference type="NCBI Taxonomy" id="66713"/>
    <lineage>
        <taxon>Eukaryota</taxon>
        <taxon>Metazoa</taxon>
        <taxon>Spiralia</taxon>
        <taxon>Lophotrochozoa</taxon>
        <taxon>Mollusca</taxon>
        <taxon>Bivalvia</taxon>
        <taxon>Autobranchia</taxon>
        <taxon>Pteriomorphia</taxon>
        <taxon>Pterioida</taxon>
        <taxon>Pterioidea</taxon>
        <taxon>Pteriidae</taxon>
        <taxon>Pinctada</taxon>
    </lineage>
</organism>
<evidence type="ECO:0000256" key="6">
    <source>
        <dbReference type="ARBA" id="ARBA00022840"/>
    </source>
</evidence>
<keyword evidence="3" id="KW-0732">Signal</keyword>
<dbReference type="PANTHER" id="PTHR10760">
    <property type="entry name" value="TORSIN"/>
    <property type="match status" value="1"/>
</dbReference>
<keyword evidence="10" id="KW-1185">Reference proteome</keyword>
<evidence type="ECO:0000256" key="5">
    <source>
        <dbReference type="ARBA" id="ARBA00022824"/>
    </source>
</evidence>
<evidence type="ECO:0000256" key="1">
    <source>
        <dbReference type="ARBA" id="ARBA00004319"/>
    </source>
</evidence>
<dbReference type="Gene3D" id="3.40.50.300">
    <property type="entry name" value="P-loop containing nucleotide triphosphate hydrolases"/>
    <property type="match status" value="1"/>
</dbReference>
<dbReference type="GO" id="GO:0005524">
    <property type="term" value="F:ATP binding"/>
    <property type="evidence" value="ECO:0007669"/>
    <property type="project" value="UniProtKB-KW"/>
</dbReference>
<dbReference type="InterPro" id="IPR049337">
    <property type="entry name" value="TOR1A_C"/>
</dbReference>
<reference evidence="9" key="1">
    <citation type="submission" date="2019-08" db="EMBL/GenBank/DDBJ databases">
        <title>The improved chromosome-level genome for the pearl oyster Pinctada fucata martensii using PacBio sequencing and Hi-C.</title>
        <authorList>
            <person name="Zheng Z."/>
        </authorList>
    </citation>
    <scope>NUCLEOTIDE SEQUENCE</scope>
    <source>
        <strain evidence="9">ZZ-2019</strain>
        <tissue evidence="9">Adductor muscle</tissue>
    </source>
</reference>
<dbReference type="PANTHER" id="PTHR10760:SF2">
    <property type="entry name" value="LD13476P-RELATED"/>
    <property type="match status" value="1"/>
</dbReference>
<gene>
    <name evidence="9" type="ORF">FSP39_001712</name>
</gene>
<evidence type="ECO:0000313" key="9">
    <source>
        <dbReference type="EMBL" id="KAK3099256.1"/>
    </source>
</evidence>
<sequence length="346" mass="39493">MNAKECVNYFVFFSLVCGSFAIEPVTGFATLGVAVASGLMALYRPIGCLFGECCSDRWIGLNATALRKELSDKLYGQHLVNSAVTGHVKGHMLSRSPTRAMALSFHGGTGTGKNYVSKIIAENIYRKGMKSQYVHLIAATKEFPHEDMVPLYKDKLRNLIEKSIRTCERSLFIFDEVDKMPAGIIDTIKPYIDYYEQLNGVDYRKSMFIFLSNTGSTEIFDTTLKYWQDSRSREDIRLLDMENMVTKAALNTKTSGLYHSDVLIKHLVTAYIPFLPLERRHVRDCIKDYLVAKRYYKRRSSVPDSVVREVADELTYFPRGIEVFSSTGCKRVPEKVDYVMMNRDEF</sequence>
<keyword evidence="5" id="KW-0256">Endoplasmic reticulum</keyword>
<evidence type="ECO:0000256" key="2">
    <source>
        <dbReference type="ARBA" id="ARBA00006235"/>
    </source>
</evidence>
<evidence type="ECO:0000313" key="10">
    <source>
        <dbReference type="Proteomes" id="UP001186944"/>
    </source>
</evidence>
<keyword evidence="7" id="KW-0325">Glycoprotein</keyword>
<accession>A0AA88YC58</accession>
<dbReference type="GO" id="GO:0016887">
    <property type="term" value="F:ATP hydrolysis activity"/>
    <property type="evidence" value="ECO:0007669"/>
    <property type="project" value="InterPro"/>
</dbReference>
<evidence type="ECO:0000256" key="3">
    <source>
        <dbReference type="ARBA" id="ARBA00022729"/>
    </source>
</evidence>
<evidence type="ECO:0000256" key="4">
    <source>
        <dbReference type="ARBA" id="ARBA00022741"/>
    </source>
</evidence>
<dbReference type="FunFam" id="3.40.50.300:FF:002276">
    <property type="entry name" value="Torsin, putative"/>
    <property type="match status" value="1"/>
</dbReference>
<proteinExistence type="inferred from homology"/>
<dbReference type="GO" id="GO:0005788">
    <property type="term" value="C:endoplasmic reticulum lumen"/>
    <property type="evidence" value="ECO:0007669"/>
    <property type="project" value="UniProtKB-SubCell"/>
</dbReference>
<dbReference type="AlphaFoldDB" id="A0AA88YC58"/>
<protein>
    <recommendedName>
        <fullName evidence="8">Torsin-1A C-terminal domain-containing protein</fullName>
    </recommendedName>
</protein>
<comment type="similarity">
    <text evidence="2">Belongs to the ClpA/ClpB family. Torsin subfamily.</text>
</comment>
<dbReference type="PRINTS" id="PR00300">
    <property type="entry name" value="CLPPROTEASEA"/>
</dbReference>
<keyword evidence="4" id="KW-0547">Nucleotide-binding</keyword>
<comment type="caution">
    <text evidence="9">The sequence shown here is derived from an EMBL/GenBank/DDBJ whole genome shotgun (WGS) entry which is preliminary data.</text>
</comment>
<comment type="subcellular location">
    <subcellularLocation>
        <location evidence="1">Endoplasmic reticulum lumen</location>
    </subcellularLocation>
</comment>
<keyword evidence="6" id="KW-0067">ATP-binding</keyword>
<name>A0AA88YC58_PINIB</name>
<dbReference type="InterPro" id="IPR001270">
    <property type="entry name" value="ClpA/B"/>
</dbReference>
<dbReference type="Pfam" id="PF21376">
    <property type="entry name" value="TOR1A_C"/>
    <property type="match status" value="1"/>
</dbReference>
<dbReference type="Proteomes" id="UP001186944">
    <property type="component" value="Unassembled WGS sequence"/>
</dbReference>
<dbReference type="SUPFAM" id="SSF52540">
    <property type="entry name" value="P-loop containing nucleoside triphosphate hydrolases"/>
    <property type="match status" value="1"/>
</dbReference>
<evidence type="ECO:0000256" key="7">
    <source>
        <dbReference type="ARBA" id="ARBA00023180"/>
    </source>
</evidence>
<dbReference type="InterPro" id="IPR010448">
    <property type="entry name" value="Torsin"/>
</dbReference>
<dbReference type="InterPro" id="IPR027417">
    <property type="entry name" value="P-loop_NTPase"/>
</dbReference>
<dbReference type="Pfam" id="PF06309">
    <property type="entry name" value="Torsin"/>
    <property type="match status" value="1"/>
</dbReference>
<dbReference type="CDD" id="cd00009">
    <property type="entry name" value="AAA"/>
    <property type="match status" value="1"/>
</dbReference>
<evidence type="ECO:0000259" key="8">
    <source>
        <dbReference type="Pfam" id="PF21376"/>
    </source>
</evidence>
<dbReference type="EMBL" id="VSWD01000006">
    <property type="protein sequence ID" value="KAK3099256.1"/>
    <property type="molecule type" value="Genomic_DNA"/>
</dbReference>
<feature type="domain" description="Torsin-1A C-terminal" evidence="8">
    <location>
        <begin position="277"/>
        <end position="338"/>
    </location>
</feature>